<evidence type="ECO:0000256" key="8">
    <source>
        <dbReference type="ARBA" id="ARBA00022723"/>
    </source>
</evidence>
<dbReference type="EC" id="2.5.1.15" evidence="5"/>
<comment type="pathway">
    <text evidence="3">Cofactor biosynthesis; tetrahydrofolate biosynthesis; 7,8-dihydrofolate from 2-amino-4-hydroxy-6-hydroxymethyl-7,8-dihydropteridine diphosphate and 4-aminobenzoate: step 1/2.</text>
</comment>
<evidence type="ECO:0000313" key="14">
    <source>
        <dbReference type="Proteomes" id="UP000243784"/>
    </source>
</evidence>
<dbReference type="PROSITE" id="PS50972">
    <property type="entry name" value="PTERIN_BINDING"/>
    <property type="match status" value="1"/>
</dbReference>
<evidence type="ECO:0000256" key="3">
    <source>
        <dbReference type="ARBA" id="ARBA00004763"/>
    </source>
</evidence>
<dbReference type="AlphaFoldDB" id="A0A1D9E0S9"/>
<evidence type="ECO:0000313" key="13">
    <source>
        <dbReference type="EMBL" id="AOY56673.1"/>
    </source>
</evidence>
<evidence type="ECO:0000256" key="10">
    <source>
        <dbReference type="ARBA" id="ARBA00022909"/>
    </source>
</evidence>
<evidence type="ECO:0000256" key="6">
    <source>
        <dbReference type="ARBA" id="ARBA00016919"/>
    </source>
</evidence>
<dbReference type="GO" id="GO:0046872">
    <property type="term" value="F:metal ion binding"/>
    <property type="evidence" value="ECO:0007669"/>
    <property type="project" value="UniProtKB-KW"/>
</dbReference>
<dbReference type="InterPro" id="IPR006390">
    <property type="entry name" value="DHP_synth_dom"/>
</dbReference>
<dbReference type="EMBL" id="CP015208">
    <property type="protein sequence ID" value="AOY56673.1"/>
    <property type="molecule type" value="Genomic_DNA"/>
</dbReference>
<keyword evidence="8" id="KW-0479">Metal-binding</keyword>
<sequence>MGVLNVTPDSFSDGGKFNSVDSALDHARLLIMGGADIIDIGGESTRPGANRISVSEETGRVIPVIEAIVAELVASNRTDVLLSIDTMNAETAAAAVAAGAKIINDVSGGQADDQMFSVAASTEATLVISHWRGFSQTMDSLANYKDVATDVATELEVQIAAAIAAGVKPSQIVIDPGLGFAKDIEQNWKLVARLDEIEKLNYPILVGASRKRFIAGVLDSDLEAESPNISNDRRDVATAVLTALLLQRKLWGIRVHNVIATNDAISVVAALRSAEQS</sequence>
<evidence type="ECO:0000256" key="1">
    <source>
        <dbReference type="ARBA" id="ARBA00000012"/>
    </source>
</evidence>
<dbReference type="RefSeq" id="WP_070955170.1">
    <property type="nucleotide sequence ID" value="NZ_CP015208.1"/>
</dbReference>
<dbReference type="PANTHER" id="PTHR20941:SF1">
    <property type="entry name" value="FOLIC ACID SYNTHESIS PROTEIN FOL1"/>
    <property type="match status" value="1"/>
</dbReference>
<name>A0A1D9E0S9_9MICO</name>
<dbReference type="CDD" id="cd00739">
    <property type="entry name" value="DHPS"/>
    <property type="match status" value="1"/>
</dbReference>
<dbReference type="InterPro" id="IPR045031">
    <property type="entry name" value="DHP_synth-like"/>
</dbReference>
<dbReference type="Gene3D" id="3.20.20.20">
    <property type="entry name" value="Dihydropteroate synthase-like"/>
    <property type="match status" value="1"/>
</dbReference>
<organism evidence="13 14">
    <name type="scientific">Candidatus Rhodoluna planktonica</name>
    <dbReference type="NCBI Taxonomy" id="535712"/>
    <lineage>
        <taxon>Bacteria</taxon>
        <taxon>Bacillati</taxon>
        <taxon>Actinomycetota</taxon>
        <taxon>Actinomycetes</taxon>
        <taxon>Micrococcales</taxon>
        <taxon>Microbacteriaceae</taxon>
        <taxon>Luna cluster</taxon>
        <taxon>Luna-1 subcluster</taxon>
        <taxon>Rhodoluna</taxon>
    </lineage>
</organism>
<accession>A0A1D9E0S9</accession>
<keyword evidence="10" id="KW-0289">Folate biosynthesis</keyword>
<reference evidence="13 14" key="1">
    <citation type="journal article" date="2016" name="Biochim. Biophys. Acta">
        <title>Photochemical characterization of actinorhodopsin and its functional existence in the natural host.</title>
        <authorList>
            <person name="Nakamura S."/>
            <person name="Kikukawa T."/>
            <person name="Tamogami J."/>
            <person name="Kamiya M."/>
            <person name="Aizawa T."/>
            <person name="Hahn M.W."/>
            <person name="Ihara K."/>
            <person name="Kamo N."/>
            <person name="Demura M."/>
        </authorList>
    </citation>
    <scope>NUCLEOTIDE SEQUENCE [LARGE SCALE GENOMIC DNA]</scope>
    <source>
        <strain evidence="13 14">MWH-Dar1</strain>
    </source>
</reference>
<evidence type="ECO:0000256" key="7">
    <source>
        <dbReference type="ARBA" id="ARBA00022679"/>
    </source>
</evidence>
<dbReference type="OrthoDB" id="9811744at2"/>
<comment type="similarity">
    <text evidence="4">Belongs to the DHPS family.</text>
</comment>
<evidence type="ECO:0000256" key="11">
    <source>
        <dbReference type="ARBA" id="ARBA00030193"/>
    </source>
</evidence>
<protein>
    <recommendedName>
        <fullName evidence="6">Dihydropteroate synthase</fullName>
        <ecNumber evidence="5">2.5.1.15</ecNumber>
    </recommendedName>
    <alternativeName>
        <fullName evidence="11">Dihydropteroate pyrophosphorylase</fullName>
    </alternativeName>
</protein>
<keyword evidence="14" id="KW-1185">Reference proteome</keyword>
<evidence type="ECO:0000256" key="4">
    <source>
        <dbReference type="ARBA" id="ARBA00009503"/>
    </source>
</evidence>
<dbReference type="GO" id="GO:0046656">
    <property type="term" value="P:folic acid biosynthetic process"/>
    <property type="evidence" value="ECO:0007669"/>
    <property type="project" value="UniProtKB-KW"/>
</dbReference>
<dbReference type="GO" id="GO:0005829">
    <property type="term" value="C:cytosol"/>
    <property type="evidence" value="ECO:0007669"/>
    <property type="project" value="TreeGrafter"/>
</dbReference>
<dbReference type="GO" id="GO:0046654">
    <property type="term" value="P:tetrahydrofolate biosynthetic process"/>
    <property type="evidence" value="ECO:0007669"/>
    <property type="project" value="TreeGrafter"/>
</dbReference>
<evidence type="ECO:0000259" key="12">
    <source>
        <dbReference type="PROSITE" id="PS50972"/>
    </source>
</evidence>
<gene>
    <name evidence="13" type="ORF">A4Z71_00655</name>
</gene>
<dbReference type="STRING" id="535712.A4Z71_00655"/>
<dbReference type="Proteomes" id="UP000243784">
    <property type="component" value="Chromosome"/>
</dbReference>
<keyword evidence="9" id="KW-0460">Magnesium</keyword>
<evidence type="ECO:0000256" key="5">
    <source>
        <dbReference type="ARBA" id="ARBA00012458"/>
    </source>
</evidence>
<dbReference type="PANTHER" id="PTHR20941">
    <property type="entry name" value="FOLATE SYNTHESIS PROTEINS"/>
    <property type="match status" value="1"/>
</dbReference>
<dbReference type="InterPro" id="IPR000489">
    <property type="entry name" value="Pterin-binding_dom"/>
</dbReference>
<dbReference type="NCBIfam" id="TIGR01496">
    <property type="entry name" value="DHPS"/>
    <property type="match status" value="1"/>
</dbReference>
<dbReference type="PROSITE" id="PS00793">
    <property type="entry name" value="DHPS_2"/>
    <property type="match status" value="1"/>
</dbReference>
<dbReference type="GO" id="GO:0004156">
    <property type="term" value="F:dihydropteroate synthase activity"/>
    <property type="evidence" value="ECO:0007669"/>
    <property type="project" value="UniProtKB-EC"/>
</dbReference>
<dbReference type="Pfam" id="PF00809">
    <property type="entry name" value="Pterin_bind"/>
    <property type="match status" value="1"/>
</dbReference>
<proteinExistence type="inferred from homology"/>
<dbReference type="FunFam" id="3.20.20.20:FF:000006">
    <property type="entry name" value="Dihydropteroate synthase"/>
    <property type="match status" value="1"/>
</dbReference>
<dbReference type="SUPFAM" id="SSF51717">
    <property type="entry name" value="Dihydropteroate synthetase-like"/>
    <property type="match status" value="1"/>
</dbReference>
<comment type="catalytic activity">
    <reaction evidence="1">
        <text>(7,8-dihydropterin-6-yl)methyl diphosphate + 4-aminobenzoate = 7,8-dihydropteroate + diphosphate</text>
        <dbReference type="Rhea" id="RHEA:19949"/>
        <dbReference type="ChEBI" id="CHEBI:17836"/>
        <dbReference type="ChEBI" id="CHEBI:17839"/>
        <dbReference type="ChEBI" id="CHEBI:33019"/>
        <dbReference type="ChEBI" id="CHEBI:72950"/>
        <dbReference type="EC" id="2.5.1.15"/>
    </reaction>
</comment>
<keyword evidence="7" id="KW-0808">Transferase</keyword>
<dbReference type="InterPro" id="IPR011005">
    <property type="entry name" value="Dihydropteroate_synth-like_sf"/>
</dbReference>
<comment type="cofactor">
    <cofactor evidence="2">
        <name>Mg(2+)</name>
        <dbReference type="ChEBI" id="CHEBI:18420"/>
    </cofactor>
</comment>
<evidence type="ECO:0000256" key="2">
    <source>
        <dbReference type="ARBA" id="ARBA00001946"/>
    </source>
</evidence>
<dbReference type="KEGG" id="rpla:A4Z71_00655"/>
<feature type="domain" description="Pterin-binding" evidence="12">
    <location>
        <begin position="1"/>
        <end position="266"/>
    </location>
</feature>
<evidence type="ECO:0000256" key="9">
    <source>
        <dbReference type="ARBA" id="ARBA00022842"/>
    </source>
</evidence>